<evidence type="ECO:0000313" key="1">
    <source>
        <dbReference type="EMBL" id="STX41116.1"/>
    </source>
</evidence>
<evidence type="ECO:0000313" key="2">
    <source>
        <dbReference type="Proteomes" id="UP000254677"/>
    </source>
</evidence>
<dbReference type="Pfam" id="PF09673">
    <property type="entry name" value="TrbC_Ftype"/>
    <property type="match status" value="1"/>
</dbReference>
<dbReference type="InterPro" id="IPR019106">
    <property type="entry name" value="T4SS_TrbC"/>
</dbReference>
<gene>
    <name evidence="1" type="ORF">NCTC13292_00725</name>
</gene>
<keyword evidence="2" id="KW-1185">Reference proteome</keyword>
<dbReference type="OrthoDB" id="6139428at2"/>
<name>A0A378J146_9GAMM</name>
<dbReference type="NCBIfam" id="TIGR02742">
    <property type="entry name" value="TrbC_Ftype"/>
    <property type="match status" value="1"/>
</dbReference>
<dbReference type="AlphaFoldDB" id="A0A378J146"/>
<dbReference type="InterPro" id="IPR014113">
    <property type="entry name" value="T4SS_TrbC_subgr"/>
</dbReference>
<protein>
    <submittedName>
        <fullName evidence="1">Conjugative transfer protein</fullName>
    </submittedName>
</protein>
<dbReference type="Proteomes" id="UP000254677">
    <property type="component" value="Unassembled WGS sequence"/>
</dbReference>
<proteinExistence type="predicted"/>
<dbReference type="RefSeq" id="WP_115220533.1">
    <property type="nucleotide sequence ID" value="NZ_UGOA01000001.1"/>
</dbReference>
<reference evidence="1 2" key="1">
    <citation type="submission" date="2018-06" db="EMBL/GenBank/DDBJ databases">
        <authorList>
            <consortium name="Pathogen Informatics"/>
            <person name="Doyle S."/>
        </authorList>
    </citation>
    <scope>NUCLEOTIDE SEQUENCE [LARGE SCALE GENOMIC DNA]</scope>
    <source>
        <strain evidence="1 2">NCTC13292</strain>
    </source>
</reference>
<accession>A0A378J146</accession>
<sequence>MRKVILLATLLFTGQLTYALEVMVCVSFSMPQTLLEATLKEAADYQIPVVLNGLIDNSMAKTAERLMTLSRDIPNLTLQIDPTAFERFGIQQVPALVVAEGHRFDVLYGNLRLKEGLYRLVEGDAGLTNAFVRSLTHD</sequence>
<organism evidence="1 2">
    <name type="scientific">Legionella donaldsonii</name>
    <dbReference type="NCBI Taxonomy" id="45060"/>
    <lineage>
        <taxon>Bacteria</taxon>
        <taxon>Pseudomonadati</taxon>
        <taxon>Pseudomonadota</taxon>
        <taxon>Gammaproteobacteria</taxon>
        <taxon>Legionellales</taxon>
        <taxon>Legionellaceae</taxon>
        <taxon>Legionella</taxon>
    </lineage>
</organism>
<dbReference type="EMBL" id="UGOA01000001">
    <property type="protein sequence ID" value="STX41116.1"/>
    <property type="molecule type" value="Genomic_DNA"/>
</dbReference>